<name>A0ABT9DUL5_9PROT</name>
<dbReference type="InterPro" id="IPR012394">
    <property type="entry name" value="Aldehyde_DH_NAD(P)"/>
</dbReference>
<proteinExistence type="inferred from homology"/>
<keyword evidence="3" id="KW-0520">NAD</keyword>
<comment type="similarity">
    <text evidence="1 4">Belongs to the aldehyde dehydrogenase family.</text>
</comment>
<organism evidence="6 7">
    <name type="scientific">Paracraurococcus lichenis</name>
    <dbReference type="NCBI Taxonomy" id="3064888"/>
    <lineage>
        <taxon>Bacteria</taxon>
        <taxon>Pseudomonadati</taxon>
        <taxon>Pseudomonadota</taxon>
        <taxon>Alphaproteobacteria</taxon>
        <taxon>Acetobacterales</taxon>
        <taxon>Roseomonadaceae</taxon>
        <taxon>Paracraurococcus</taxon>
    </lineage>
</organism>
<keyword evidence="7" id="KW-1185">Reference proteome</keyword>
<evidence type="ECO:0000313" key="7">
    <source>
        <dbReference type="Proteomes" id="UP001243009"/>
    </source>
</evidence>
<protein>
    <recommendedName>
        <fullName evidence="4">Aldehyde dehydrogenase</fullName>
    </recommendedName>
</protein>
<dbReference type="InterPro" id="IPR016162">
    <property type="entry name" value="Ald_DH_N"/>
</dbReference>
<evidence type="ECO:0000256" key="3">
    <source>
        <dbReference type="ARBA" id="ARBA00023027"/>
    </source>
</evidence>
<comment type="caution">
    <text evidence="6">The sequence shown here is derived from an EMBL/GenBank/DDBJ whole genome shotgun (WGS) entry which is preliminary data.</text>
</comment>
<dbReference type="PIRSF" id="PIRSF036492">
    <property type="entry name" value="ALDH"/>
    <property type="match status" value="1"/>
</dbReference>
<dbReference type="Pfam" id="PF00171">
    <property type="entry name" value="Aldedh"/>
    <property type="match status" value="1"/>
</dbReference>
<reference evidence="6 7" key="1">
    <citation type="submission" date="2023-08" db="EMBL/GenBank/DDBJ databases">
        <title>The draft genome sequence of Paracraurococcus sp. LOR1-02.</title>
        <authorList>
            <person name="Kingkaew E."/>
            <person name="Tanasupawat S."/>
        </authorList>
    </citation>
    <scope>NUCLEOTIDE SEQUENCE [LARGE SCALE GENOMIC DNA]</scope>
    <source>
        <strain evidence="6 7">LOR1-02</strain>
    </source>
</reference>
<evidence type="ECO:0000313" key="6">
    <source>
        <dbReference type="EMBL" id="MDO9707588.1"/>
    </source>
</evidence>
<sequence length="457" mass="47524">MPDTALPIEATEAPAAALAALRAAEARDGALPPDRRRALLRALAATLLRRADEVAAAIDADYGGRCIEESLLAEVKLTVDAARHGAARLHRWARPRRAGVPFPFRPARAAVEPVPKGVVGIMAPWNYPLQLALLPAVDAVAAGNRVALKPAEATPRTAALLAEITAEAWGPDIARVVQGGPEVAAAFAAQPWDHLVFTGGTETGRRVMQAAAGNLVPLTLELGGKCPALVLPGADLGQATQAILAGKLVNAGQTCIAPDTVLLVGHAPETFAAACRATGLGLPDTVVVNDRQAARLDALCEGATLTPLAPPGPGRRRALALAEAPSDHPIHQTELFGPVLAVQPVPDLAAAIAWIAARPHPLAIYLFGATAAEEACIAAGTRSGALVAGRCVEYAAFPDLPFGGIGASGFGRRNGEAGFLEFSLLRARVTHGRWSLSRLLDPPRTERGRGLIRRILR</sequence>
<feature type="domain" description="Aldehyde dehydrogenase" evidence="5">
    <location>
        <begin position="12"/>
        <end position="423"/>
    </location>
</feature>
<dbReference type="InterPro" id="IPR016163">
    <property type="entry name" value="Ald_DH_C"/>
</dbReference>
<dbReference type="PANTHER" id="PTHR43570:SF20">
    <property type="entry name" value="ALDEHYDE DEHYDROGENASE ALDX-RELATED"/>
    <property type="match status" value="1"/>
</dbReference>
<keyword evidence="2 4" id="KW-0560">Oxidoreductase</keyword>
<dbReference type="Gene3D" id="3.40.605.10">
    <property type="entry name" value="Aldehyde Dehydrogenase, Chain A, domain 1"/>
    <property type="match status" value="1"/>
</dbReference>
<evidence type="ECO:0000256" key="1">
    <source>
        <dbReference type="ARBA" id="ARBA00009986"/>
    </source>
</evidence>
<gene>
    <name evidence="6" type="ORF">Q7A36_04465</name>
</gene>
<dbReference type="PROSITE" id="PS00070">
    <property type="entry name" value="ALDEHYDE_DEHYDR_CYS"/>
    <property type="match status" value="1"/>
</dbReference>
<dbReference type="EMBL" id="JAUTWS010000003">
    <property type="protein sequence ID" value="MDO9707588.1"/>
    <property type="molecule type" value="Genomic_DNA"/>
</dbReference>
<evidence type="ECO:0000256" key="2">
    <source>
        <dbReference type="ARBA" id="ARBA00023002"/>
    </source>
</evidence>
<dbReference type="InterPro" id="IPR015590">
    <property type="entry name" value="Aldehyde_DH_dom"/>
</dbReference>
<dbReference type="Proteomes" id="UP001243009">
    <property type="component" value="Unassembled WGS sequence"/>
</dbReference>
<evidence type="ECO:0000259" key="5">
    <source>
        <dbReference type="Pfam" id="PF00171"/>
    </source>
</evidence>
<accession>A0ABT9DUL5</accession>
<evidence type="ECO:0000256" key="4">
    <source>
        <dbReference type="PIRNR" id="PIRNR036492"/>
    </source>
</evidence>
<dbReference type="InterPro" id="IPR016160">
    <property type="entry name" value="Ald_DH_CS_CYS"/>
</dbReference>
<dbReference type="Gene3D" id="3.40.309.10">
    <property type="entry name" value="Aldehyde Dehydrogenase, Chain A, domain 2"/>
    <property type="match status" value="1"/>
</dbReference>
<dbReference type="SUPFAM" id="SSF53720">
    <property type="entry name" value="ALDH-like"/>
    <property type="match status" value="1"/>
</dbReference>
<dbReference type="RefSeq" id="WP_305102458.1">
    <property type="nucleotide sequence ID" value="NZ_JAUTWS010000003.1"/>
</dbReference>
<dbReference type="PANTHER" id="PTHR43570">
    <property type="entry name" value="ALDEHYDE DEHYDROGENASE"/>
    <property type="match status" value="1"/>
</dbReference>
<dbReference type="InterPro" id="IPR016161">
    <property type="entry name" value="Ald_DH/histidinol_DH"/>
</dbReference>